<keyword evidence="4" id="KW-0249">Electron transport</keyword>
<dbReference type="Proteomes" id="UP000192342">
    <property type="component" value="Unassembled WGS sequence"/>
</dbReference>
<dbReference type="PANTHER" id="PTHR40942">
    <property type="match status" value="1"/>
</dbReference>
<protein>
    <submittedName>
        <fullName evidence="8">Cytochrome c5</fullName>
    </submittedName>
</protein>
<dbReference type="Pfam" id="PF13442">
    <property type="entry name" value="Cytochrome_CBB3"/>
    <property type="match status" value="1"/>
</dbReference>
<dbReference type="SUPFAM" id="SSF46626">
    <property type="entry name" value="Cytochrome c"/>
    <property type="match status" value="1"/>
</dbReference>
<keyword evidence="6" id="KW-0472">Membrane</keyword>
<dbReference type="InterPro" id="IPR002323">
    <property type="entry name" value="Cyt_CIE"/>
</dbReference>
<dbReference type="EMBL" id="AQQV01000001">
    <property type="protein sequence ID" value="ORE89488.1"/>
    <property type="molecule type" value="Genomic_DNA"/>
</dbReference>
<dbReference type="GO" id="GO:0020037">
    <property type="term" value="F:heme binding"/>
    <property type="evidence" value="ECO:0007669"/>
    <property type="project" value="InterPro"/>
</dbReference>
<dbReference type="AlphaFoldDB" id="A0A1Y1SIV5"/>
<dbReference type="STRING" id="1317117.ATO7_06395"/>
<evidence type="ECO:0000256" key="5">
    <source>
        <dbReference type="ARBA" id="ARBA00023004"/>
    </source>
</evidence>
<keyword evidence="5" id="KW-0408">Iron</keyword>
<name>A0A1Y1SIV5_9GAMM</name>
<dbReference type="InterPro" id="IPR036909">
    <property type="entry name" value="Cyt_c-like_dom_sf"/>
</dbReference>
<keyword evidence="3" id="KW-0479">Metal-binding</keyword>
<evidence type="ECO:0000313" key="9">
    <source>
        <dbReference type="Proteomes" id="UP000192342"/>
    </source>
</evidence>
<feature type="domain" description="Cytochrome c" evidence="7">
    <location>
        <begin position="86"/>
        <end position="159"/>
    </location>
</feature>
<dbReference type="Gene3D" id="1.10.760.10">
    <property type="entry name" value="Cytochrome c-like domain"/>
    <property type="match status" value="1"/>
</dbReference>
<keyword evidence="2" id="KW-0349">Heme</keyword>
<evidence type="ECO:0000256" key="3">
    <source>
        <dbReference type="ARBA" id="ARBA00022723"/>
    </source>
</evidence>
<comment type="caution">
    <text evidence="8">The sequence shown here is derived from an EMBL/GenBank/DDBJ whole genome shotgun (WGS) entry which is preliminary data.</text>
</comment>
<reference evidence="8 9" key="1">
    <citation type="submission" date="2013-04" db="EMBL/GenBank/DDBJ databases">
        <title>Oceanococcus atlanticus 22II-S10r2 Genome Sequencing.</title>
        <authorList>
            <person name="Lai Q."/>
            <person name="Li G."/>
            <person name="Shao Z."/>
        </authorList>
    </citation>
    <scope>NUCLEOTIDE SEQUENCE [LARGE SCALE GENOMIC DNA]</scope>
    <source>
        <strain evidence="8 9">22II-S10r2</strain>
    </source>
</reference>
<dbReference type="RefSeq" id="WP_083560646.1">
    <property type="nucleotide sequence ID" value="NZ_AQQV01000001.1"/>
</dbReference>
<evidence type="ECO:0000256" key="1">
    <source>
        <dbReference type="ARBA" id="ARBA00022448"/>
    </source>
</evidence>
<organism evidence="8 9">
    <name type="scientific">Oceanococcus atlanticus</name>
    <dbReference type="NCBI Taxonomy" id="1317117"/>
    <lineage>
        <taxon>Bacteria</taxon>
        <taxon>Pseudomonadati</taxon>
        <taxon>Pseudomonadota</taxon>
        <taxon>Gammaproteobacteria</taxon>
        <taxon>Chromatiales</taxon>
        <taxon>Oceanococcaceae</taxon>
        <taxon>Oceanococcus</taxon>
    </lineage>
</organism>
<gene>
    <name evidence="8" type="ORF">ATO7_06395</name>
</gene>
<evidence type="ECO:0000256" key="6">
    <source>
        <dbReference type="SAM" id="Phobius"/>
    </source>
</evidence>
<feature type="transmembrane region" description="Helical" evidence="6">
    <location>
        <begin position="17"/>
        <end position="40"/>
    </location>
</feature>
<keyword evidence="9" id="KW-1185">Reference proteome</keyword>
<proteinExistence type="predicted"/>
<dbReference type="PANTHER" id="PTHR40942:SF4">
    <property type="entry name" value="CYTOCHROME C5"/>
    <property type="match status" value="1"/>
</dbReference>
<keyword evidence="1" id="KW-0813">Transport</keyword>
<evidence type="ECO:0000259" key="7">
    <source>
        <dbReference type="Pfam" id="PF13442"/>
    </source>
</evidence>
<evidence type="ECO:0000256" key="4">
    <source>
        <dbReference type="ARBA" id="ARBA00022982"/>
    </source>
</evidence>
<keyword evidence="6" id="KW-1133">Transmembrane helix</keyword>
<evidence type="ECO:0000256" key="2">
    <source>
        <dbReference type="ARBA" id="ARBA00022617"/>
    </source>
</evidence>
<dbReference type="GO" id="GO:0009055">
    <property type="term" value="F:electron transfer activity"/>
    <property type="evidence" value="ECO:0007669"/>
    <property type="project" value="InterPro"/>
</dbReference>
<evidence type="ECO:0000313" key="8">
    <source>
        <dbReference type="EMBL" id="ORE89488.1"/>
    </source>
</evidence>
<dbReference type="GO" id="GO:0005506">
    <property type="term" value="F:iron ion binding"/>
    <property type="evidence" value="ECO:0007669"/>
    <property type="project" value="InterPro"/>
</dbReference>
<dbReference type="InterPro" id="IPR009056">
    <property type="entry name" value="Cyt_c-like_dom"/>
</dbReference>
<dbReference type="PRINTS" id="PR00607">
    <property type="entry name" value="CYTCHROMECIE"/>
</dbReference>
<dbReference type="OrthoDB" id="9814708at2"/>
<accession>A0A1Y1SIV5</accession>
<sequence>MSTDQAAVVEDHSHDRIFVVTFLAVLGVLVGIAVLIGVIANSIDAEGEMEPVALQRTAERLEPIGAVYTDASQVPAAPAPKADASRSTQEIVQNVCGACHNTGLLDAPKIGDAADWAARKDAAGGLDGLVAAAINGVGSMPARGGDASLTDEQVRAAVEAMLK</sequence>
<keyword evidence="6" id="KW-0812">Transmembrane</keyword>